<dbReference type="OrthoDB" id="10265837at2759"/>
<name>D7FR10_ECTSI</name>
<dbReference type="Proteomes" id="UP000002630">
    <property type="component" value="Linkage Group LG14"/>
</dbReference>
<sequence>MASGDTRGMLEALAAMLKDTETRTRMVQKVGCCLRLLVGDDNGLFLDLRGGRNRGRRCCSRGRNELSGR</sequence>
<protein>
    <submittedName>
        <fullName evidence="1">Uncharacterized protein</fullName>
    </submittedName>
</protein>
<reference evidence="1 2" key="1">
    <citation type="journal article" date="2010" name="Nature">
        <title>The Ectocarpus genome and the independent evolution of multicellularity in brown algae.</title>
        <authorList>
            <person name="Cock J.M."/>
            <person name="Sterck L."/>
            <person name="Rouze P."/>
            <person name="Scornet D."/>
            <person name="Allen A.E."/>
            <person name="Amoutzias G."/>
            <person name="Anthouard V."/>
            <person name="Artiguenave F."/>
            <person name="Aury J.M."/>
            <person name="Badger J.H."/>
            <person name="Beszteri B."/>
            <person name="Billiau K."/>
            <person name="Bonnet E."/>
            <person name="Bothwell J.H."/>
            <person name="Bowler C."/>
            <person name="Boyen C."/>
            <person name="Brownlee C."/>
            <person name="Carrano C.J."/>
            <person name="Charrier B."/>
            <person name="Cho G.Y."/>
            <person name="Coelho S.M."/>
            <person name="Collen J."/>
            <person name="Corre E."/>
            <person name="Da Silva C."/>
            <person name="Delage L."/>
            <person name="Delaroque N."/>
            <person name="Dittami S.M."/>
            <person name="Doulbeau S."/>
            <person name="Elias M."/>
            <person name="Farnham G."/>
            <person name="Gachon C.M."/>
            <person name="Gschloessl B."/>
            <person name="Heesch S."/>
            <person name="Jabbari K."/>
            <person name="Jubin C."/>
            <person name="Kawai H."/>
            <person name="Kimura K."/>
            <person name="Kloareg B."/>
            <person name="Kupper F.C."/>
            <person name="Lang D."/>
            <person name="Le Bail A."/>
            <person name="Leblanc C."/>
            <person name="Lerouge P."/>
            <person name="Lohr M."/>
            <person name="Lopez P.J."/>
            <person name="Martens C."/>
            <person name="Maumus F."/>
            <person name="Michel G."/>
            <person name="Miranda-Saavedra D."/>
            <person name="Morales J."/>
            <person name="Moreau H."/>
            <person name="Motomura T."/>
            <person name="Nagasato C."/>
            <person name="Napoli C.A."/>
            <person name="Nelson D.R."/>
            <person name="Nyvall-Collen P."/>
            <person name="Peters A.F."/>
            <person name="Pommier C."/>
            <person name="Potin P."/>
            <person name="Poulain J."/>
            <person name="Quesneville H."/>
            <person name="Read B."/>
            <person name="Rensing S.A."/>
            <person name="Ritter A."/>
            <person name="Rousvoal S."/>
            <person name="Samanta M."/>
            <person name="Samson G."/>
            <person name="Schroeder D.C."/>
            <person name="Segurens B."/>
            <person name="Strittmatter M."/>
            <person name="Tonon T."/>
            <person name="Tregear J.W."/>
            <person name="Valentin K."/>
            <person name="von Dassow P."/>
            <person name="Yamagishi T."/>
            <person name="Van de Peer Y."/>
            <person name="Wincker P."/>
        </authorList>
    </citation>
    <scope>NUCLEOTIDE SEQUENCE [LARGE SCALE GENOMIC DNA]</scope>
    <source>
        <strain evidence="2">Ec32 / CCAP1310/4</strain>
    </source>
</reference>
<proteinExistence type="predicted"/>
<gene>
    <name evidence="1" type="ORF">Esi_0021_0158</name>
</gene>
<dbReference type="EMBL" id="FN648387">
    <property type="protein sequence ID" value="CBJ26164.1"/>
    <property type="molecule type" value="Genomic_DNA"/>
</dbReference>
<organism evidence="1 2">
    <name type="scientific">Ectocarpus siliculosus</name>
    <name type="common">Brown alga</name>
    <name type="synonym">Conferva siliculosa</name>
    <dbReference type="NCBI Taxonomy" id="2880"/>
    <lineage>
        <taxon>Eukaryota</taxon>
        <taxon>Sar</taxon>
        <taxon>Stramenopiles</taxon>
        <taxon>Ochrophyta</taxon>
        <taxon>PX clade</taxon>
        <taxon>Phaeophyceae</taxon>
        <taxon>Ectocarpales</taxon>
        <taxon>Ectocarpaceae</taxon>
        <taxon>Ectocarpus</taxon>
    </lineage>
</organism>
<keyword evidence="2" id="KW-1185">Reference proteome</keyword>
<evidence type="ECO:0000313" key="2">
    <source>
        <dbReference type="Proteomes" id="UP000002630"/>
    </source>
</evidence>
<dbReference type="AlphaFoldDB" id="D7FR10"/>
<evidence type="ECO:0000313" key="1">
    <source>
        <dbReference type="EMBL" id="CBJ26164.1"/>
    </source>
</evidence>
<accession>D7FR10</accession>